<dbReference type="Proteomes" id="UP000431401">
    <property type="component" value="Unassembled WGS sequence"/>
</dbReference>
<dbReference type="PANTHER" id="PTHR45527">
    <property type="entry name" value="NONRIBOSOMAL PEPTIDE SYNTHETASE"/>
    <property type="match status" value="1"/>
</dbReference>
<sequence>MVRAYRIRGMAIDAAALVAAVGDVVVRHLPLRTLHPLTERGAAQVVVDVVPEVRVHRSTEAELAARLAEFACHDFDLATQIPIRADVHLLGEQDAVLALVVHHIALDGASIQPLLRDLVTAYLARAAGQPPVWTPLPVDYVDYTLWKHESLGDLADPFSRAGQQWRYWSNALAGRPGRLPMPYDRPRPRERDITGDSVAVAFDAETHRQLLDRAQRSRGSLFMVLQTAFALAMGAFTQCADVTVATAVAGRDHRVLTDLVGNFSDDVLMRVRLDRAHDVDDLIEQVRRVSLAGFAHPDTPNPRLLRSLAQDAADPLFQATLILQRGAAETGDEPDGLSITEVPAGVRFAKHDFEFGLAERYDATGAPAGIDGGLLYPIALFDRCTVAGFVDRFAEIVKRLADGCHGPLSALSGDTADWRR</sequence>
<dbReference type="AlphaFoldDB" id="A0A7K0DY46"/>
<dbReference type="GO" id="GO:0031177">
    <property type="term" value="F:phosphopantetheine binding"/>
    <property type="evidence" value="ECO:0007669"/>
    <property type="project" value="TreeGrafter"/>
</dbReference>
<comment type="caution">
    <text evidence="2">The sequence shown here is derived from an EMBL/GenBank/DDBJ whole genome shotgun (WGS) entry which is preliminary data.</text>
</comment>
<dbReference type="Gene3D" id="3.30.559.30">
    <property type="entry name" value="Nonribosomal peptide synthetase, condensation domain"/>
    <property type="match status" value="1"/>
</dbReference>
<dbReference type="GO" id="GO:0044550">
    <property type="term" value="P:secondary metabolite biosynthetic process"/>
    <property type="evidence" value="ECO:0007669"/>
    <property type="project" value="TreeGrafter"/>
</dbReference>
<dbReference type="GO" id="GO:0005829">
    <property type="term" value="C:cytosol"/>
    <property type="evidence" value="ECO:0007669"/>
    <property type="project" value="TreeGrafter"/>
</dbReference>
<dbReference type="InterPro" id="IPR023213">
    <property type="entry name" value="CAT-like_dom_sf"/>
</dbReference>
<dbReference type="Pfam" id="PF00668">
    <property type="entry name" value="Condensation"/>
    <property type="match status" value="1"/>
</dbReference>
<evidence type="ECO:0000313" key="2">
    <source>
        <dbReference type="EMBL" id="MQY30457.1"/>
    </source>
</evidence>
<reference evidence="2 3" key="1">
    <citation type="submission" date="2019-10" db="EMBL/GenBank/DDBJ databases">
        <title>Nocardia macrotermitis sp. nov. and Nocardia aurantia sp. nov., isolated from the gut of fungus growing-termite Macrotermes natalensis.</title>
        <authorList>
            <person name="Benndorf R."/>
            <person name="Schwitalla J."/>
            <person name="Martin K."/>
            <person name="De Beer W."/>
            <person name="Kaster A.-K."/>
            <person name="Vollmers J."/>
            <person name="Poulsen M."/>
            <person name="Beemelmanns C."/>
        </authorList>
    </citation>
    <scope>NUCLEOTIDE SEQUENCE [LARGE SCALE GENOMIC DNA]</scope>
    <source>
        <strain evidence="2 3">RB56</strain>
    </source>
</reference>
<accession>A0A7K0DY46</accession>
<gene>
    <name evidence="2" type="primary">dhbF_4</name>
    <name evidence="2" type="ORF">NRB56_60590</name>
</gene>
<evidence type="ECO:0000259" key="1">
    <source>
        <dbReference type="Pfam" id="PF00668"/>
    </source>
</evidence>
<organism evidence="2 3">
    <name type="scientific">Nocardia aurantia</name>
    <dbReference type="NCBI Taxonomy" id="2585199"/>
    <lineage>
        <taxon>Bacteria</taxon>
        <taxon>Bacillati</taxon>
        <taxon>Actinomycetota</taxon>
        <taxon>Actinomycetes</taxon>
        <taxon>Mycobacteriales</taxon>
        <taxon>Nocardiaceae</taxon>
        <taxon>Nocardia</taxon>
    </lineage>
</organism>
<dbReference type="EMBL" id="WEGI01000014">
    <property type="protein sequence ID" value="MQY30457.1"/>
    <property type="molecule type" value="Genomic_DNA"/>
</dbReference>
<dbReference type="Gene3D" id="3.30.559.10">
    <property type="entry name" value="Chloramphenicol acetyltransferase-like domain"/>
    <property type="match status" value="1"/>
</dbReference>
<dbReference type="PANTHER" id="PTHR45527:SF1">
    <property type="entry name" value="FATTY ACID SYNTHASE"/>
    <property type="match status" value="1"/>
</dbReference>
<evidence type="ECO:0000313" key="3">
    <source>
        <dbReference type="Proteomes" id="UP000431401"/>
    </source>
</evidence>
<feature type="domain" description="Condensation" evidence="1">
    <location>
        <begin position="11"/>
        <end position="411"/>
    </location>
</feature>
<dbReference type="GO" id="GO:0008610">
    <property type="term" value="P:lipid biosynthetic process"/>
    <property type="evidence" value="ECO:0007669"/>
    <property type="project" value="UniProtKB-ARBA"/>
</dbReference>
<dbReference type="SUPFAM" id="SSF52777">
    <property type="entry name" value="CoA-dependent acyltransferases"/>
    <property type="match status" value="2"/>
</dbReference>
<proteinExistence type="predicted"/>
<dbReference type="GO" id="GO:0003824">
    <property type="term" value="F:catalytic activity"/>
    <property type="evidence" value="ECO:0007669"/>
    <property type="project" value="InterPro"/>
</dbReference>
<protein>
    <submittedName>
        <fullName evidence="2">Dimodular nonribosomal peptide synthase</fullName>
    </submittedName>
</protein>
<keyword evidence="3" id="KW-1185">Reference proteome</keyword>
<dbReference type="InterPro" id="IPR001242">
    <property type="entry name" value="Condensation_dom"/>
</dbReference>
<name>A0A7K0DY46_9NOCA</name>
<dbReference type="GO" id="GO:0043041">
    <property type="term" value="P:amino acid activation for nonribosomal peptide biosynthetic process"/>
    <property type="evidence" value="ECO:0007669"/>
    <property type="project" value="TreeGrafter"/>
</dbReference>